<dbReference type="OrthoDB" id="3368165at2"/>
<name>A0A3S4TQP1_MYCCI</name>
<sequence>MNAAEIAALPFRAGAALRHARVFHPDGVLCGGHLRRVADEGDGLPIAGGEVVGRISKGVGTPGGVPDFAGLAWRTRSVAGGRPWDVLMVSANARVLLRPTTSWTSAEFSTLMPYGYDDEVYWLRARMTSPTDVAGLGLDVVREHLHAAPITFEVEQARGRGEFTRMAVLEFDRALEGKWPPEDVAFDPTLNVAPGVELLPRWLTAVRRRAYRSSRQGRDA</sequence>
<evidence type="ECO:0008006" key="3">
    <source>
        <dbReference type="Google" id="ProtNLM"/>
    </source>
</evidence>
<dbReference type="RefSeq" id="WP_126336038.1">
    <property type="nucleotide sequence ID" value="NZ_AP022604.1"/>
</dbReference>
<evidence type="ECO:0000313" key="2">
    <source>
        <dbReference type="Proteomes" id="UP000282551"/>
    </source>
</evidence>
<keyword evidence="2" id="KW-1185">Reference proteome</keyword>
<dbReference type="EMBL" id="LR134355">
    <property type="protein sequence ID" value="VEG50506.1"/>
    <property type="molecule type" value="Genomic_DNA"/>
</dbReference>
<proteinExistence type="predicted"/>
<protein>
    <recommendedName>
        <fullName evidence="3">Phosphodiesterase</fullName>
    </recommendedName>
</protein>
<accession>A0A3S4TQP1</accession>
<dbReference type="AlphaFoldDB" id="A0A3S4TQP1"/>
<evidence type="ECO:0000313" key="1">
    <source>
        <dbReference type="EMBL" id="VEG50506.1"/>
    </source>
</evidence>
<dbReference type="Proteomes" id="UP000282551">
    <property type="component" value="Chromosome"/>
</dbReference>
<gene>
    <name evidence="1" type="ORF">NCTC10485_04824</name>
</gene>
<organism evidence="1 2">
    <name type="scientific">Mycolicibacterium chitae</name>
    <name type="common">Mycobacterium chitae</name>
    <dbReference type="NCBI Taxonomy" id="1792"/>
    <lineage>
        <taxon>Bacteria</taxon>
        <taxon>Bacillati</taxon>
        <taxon>Actinomycetota</taxon>
        <taxon>Actinomycetes</taxon>
        <taxon>Mycobacteriales</taxon>
        <taxon>Mycobacteriaceae</taxon>
        <taxon>Mycolicibacterium</taxon>
    </lineage>
</organism>
<reference evidence="1 2" key="1">
    <citation type="submission" date="2018-12" db="EMBL/GenBank/DDBJ databases">
        <authorList>
            <consortium name="Pathogen Informatics"/>
        </authorList>
    </citation>
    <scope>NUCLEOTIDE SEQUENCE [LARGE SCALE GENOMIC DNA]</scope>
    <source>
        <strain evidence="1 2">NCTC10485</strain>
    </source>
</reference>